<protein>
    <submittedName>
        <fullName evidence="1">Uncharacterized protein</fullName>
    </submittedName>
</protein>
<reference evidence="1 2" key="1">
    <citation type="submission" date="2019-02" db="EMBL/GenBank/DDBJ databases">
        <title>Deep-cultivation of Planctomycetes and their phenomic and genomic characterization uncovers novel biology.</title>
        <authorList>
            <person name="Wiegand S."/>
            <person name="Jogler M."/>
            <person name="Boedeker C."/>
            <person name="Pinto D."/>
            <person name="Vollmers J."/>
            <person name="Rivas-Marin E."/>
            <person name="Kohn T."/>
            <person name="Peeters S.H."/>
            <person name="Heuer A."/>
            <person name="Rast P."/>
            <person name="Oberbeckmann S."/>
            <person name="Bunk B."/>
            <person name="Jeske O."/>
            <person name="Meyerdierks A."/>
            <person name="Storesund J.E."/>
            <person name="Kallscheuer N."/>
            <person name="Luecker S."/>
            <person name="Lage O.M."/>
            <person name="Pohl T."/>
            <person name="Merkel B.J."/>
            <person name="Hornburger P."/>
            <person name="Mueller R.-W."/>
            <person name="Bruemmer F."/>
            <person name="Labrenz M."/>
            <person name="Spormann A.M."/>
            <person name="Op den Camp H."/>
            <person name="Overmann J."/>
            <person name="Amann R."/>
            <person name="Jetten M.S.M."/>
            <person name="Mascher T."/>
            <person name="Medema M.H."/>
            <person name="Devos D.P."/>
            <person name="Kaster A.-K."/>
            <person name="Ovreas L."/>
            <person name="Rohde M."/>
            <person name="Galperin M.Y."/>
            <person name="Jogler C."/>
        </authorList>
    </citation>
    <scope>NUCLEOTIDE SEQUENCE [LARGE SCALE GENOMIC DNA]</scope>
    <source>
        <strain evidence="1 2">ElP</strain>
        <plasmid evidence="2">pelp_1</plasmid>
    </source>
</reference>
<geneLocation type="plasmid" evidence="2">
    <name>pelp_1</name>
</geneLocation>
<proteinExistence type="predicted"/>
<accession>A0A518HE51</accession>
<keyword evidence="2" id="KW-1185">Reference proteome</keyword>
<evidence type="ECO:0000313" key="2">
    <source>
        <dbReference type="Proteomes" id="UP000317835"/>
    </source>
</evidence>
<name>A0A518HE51_9BACT</name>
<dbReference type="EMBL" id="CP036427">
    <property type="protein sequence ID" value="QDV39112.1"/>
    <property type="molecule type" value="Genomic_DNA"/>
</dbReference>
<organism evidence="1 2">
    <name type="scientific">Tautonia plasticadhaerens</name>
    <dbReference type="NCBI Taxonomy" id="2527974"/>
    <lineage>
        <taxon>Bacteria</taxon>
        <taxon>Pseudomonadati</taxon>
        <taxon>Planctomycetota</taxon>
        <taxon>Planctomycetia</taxon>
        <taxon>Isosphaerales</taxon>
        <taxon>Isosphaeraceae</taxon>
        <taxon>Tautonia</taxon>
    </lineage>
</organism>
<dbReference type="RefSeq" id="WP_145279270.1">
    <property type="nucleotide sequence ID" value="NZ_CP036427.1"/>
</dbReference>
<dbReference type="AlphaFoldDB" id="A0A518HE51"/>
<keyword evidence="1" id="KW-0614">Plasmid</keyword>
<sequence length="174" mass="19916">MPTLDEVRAEWARLEALLAAGFQPRALVHGDGEAVRNFFGPEAAWQFVELIGIRSTLVLPEAASSDRREGFSPQERQRRQVRVLEDYVQRLLRGADQTRDGFFLEHTTLIRTLAPRSERFRMFRLPEQSAEVFAREVAPFKEVLAAEVLGRIDDPVLPPDPRSRRVYDTPTWSG</sequence>
<dbReference type="KEGG" id="tpla:ElP_70760"/>
<evidence type="ECO:0000313" key="1">
    <source>
        <dbReference type="EMBL" id="QDV39112.1"/>
    </source>
</evidence>
<gene>
    <name evidence="1" type="ORF">ElP_70760</name>
</gene>
<dbReference type="Proteomes" id="UP000317835">
    <property type="component" value="Plasmid pElP_1"/>
</dbReference>